<accession>A0ABW3K1G9</accession>
<keyword evidence="2" id="KW-1185">Reference proteome</keyword>
<dbReference type="Proteomes" id="UP001597112">
    <property type="component" value="Unassembled WGS sequence"/>
</dbReference>
<gene>
    <name evidence="1" type="ORF">ACFQ21_10200</name>
</gene>
<evidence type="ECO:0008006" key="3">
    <source>
        <dbReference type="Google" id="ProtNLM"/>
    </source>
</evidence>
<sequence>MNTTTKSHTCITNLACITLIGIAAIACNKPQPKAEIKPETLPIEGTWELLSETKIEKSDTTFTPAAKNQRMIKIINKTHFAFLRHDLNGGKDSTNAIYVAGGGTYDYKDGAYTEHLEFLNFREWENHDFHFTVKIQNDTLIQQGQEKIEGTDIDRYIIEKYIRVSR</sequence>
<organism evidence="1 2">
    <name type="scientific">Ohtaekwangia kribbensis</name>
    <dbReference type="NCBI Taxonomy" id="688913"/>
    <lineage>
        <taxon>Bacteria</taxon>
        <taxon>Pseudomonadati</taxon>
        <taxon>Bacteroidota</taxon>
        <taxon>Cytophagia</taxon>
        <taxon>Cytophagales</taxon>
        <taxon>Fulvivirgaceae</taxon>
        <taxon>Ohtaekwangia</taxon>
    </lineage>
</organism>
<name>A0ABW3K1G9_9BACT</name>
<evidence type="ECO:0000313" key="1">
    <source>
        <dbReference type="EMBL" id="MFD0999681.1"/>
    </source>
</evidence>
<protein>
    <recommendedName>
        <fullName evidence="3">Lipocalin-like domain-containing protein</fullName>
    </recommendedName>
</protein>
<dbReference type="EMBL" id="JBHTKA010000002">
    <property type="protein sequence ID" value="MFD0999681.1"/>
    <property type="molecule type" value="Genomic_DNA"/>
</dbReference>
<proteinExistence type="predicted"/>
<dbReference type="PROSITE" id="PS51257">
    <property type="entry name" value="PROKAR_LIPOPROTEIN"/>
    <property type="match status" value="1"/>
</dbReference>
<dbReference type="RefSeq" id="WP_377578583.1">
    <property type="nucleotide sequence ID" value="NZ_JBHTKA010000002.1"/>
</dbReference>
<reference evidence="2" key="1">
    <citation type="journal article" date="2019" name="Int. J. Syst. Evol. Microbiol.">
        <title>The Global Catalogue of Microorganisms (GCM) 10K type strain sequencing project: providing services to taxonomists for standard genome sequencing and annotation.</title>
        <authorList>
            <consortium name="The Broad Institute Genomics Platform"/>
            <consortium name="The Broad Institute Genome Sequencing Center for Infectious Disease"/>
            <person name="Wu L."/>
            <person name="Ma J."/>
        </authorList>
    </citation>
    <scope>NUCLEOTIDE SEQUENCE [LARGE SCALE GENOMIC DNA]</scope>
    <source>
        <strain evidence="2">CCUG 58938</strain>
    </source>
</reference>
<comment type="caution">
    <text evidence="1">The sequence shown here is derived from an EMBL/GenBank/DDBJ whole genome shotgun (WGS) entry which is preliminary data.</text>
</comment>
<evidence type="ECO:0000313" key="2">
    <source>
        <dbReference type="Proteomes" id="UP001597112"/>
    </source>
</evidence>